<feature type="transmembrane region" description="Helical" evidence="9">
    <location>
        <begin position="31"/>
        <end position="56"/>
    </location>
</feature>
<evidence type="ECO:0000256" key="1">
    <source>
        <dbReference type="ARBA" id="ARBA00004429"/>
    </source>
</evidence>
<evidence type="ECO:0000256" key="2">
    <source>
        <dbReference type="ARBA" id="ARBA00007783"/>
    </source>
</evidence>
<evidence type="ECO:0000256" key="3">
    <source>
        <dbReference type="ARBA" id="ARBA00022448"/>
    </source>
</evidence>
<feature type="transmembrane region" description="Helical" evidence="9">
    <location>
        <begin position="225"/>
        <end position="248"/>
    </location>
</feature>
<evidence type="ECO:0000256" key="8">
    <source>
        <dbReference type="ARBA" id="ARBA00023136"/>
    </source>
</evidence>
<keyword evidence="6 9" id="KW-0812">Transmembrane</keyword>
<evidence type="ECO:0000259" key="10">
    <source>
        <dbReference type="PROSITE" id="PS51012"/>
    </source>
</evidence>
<gene>
    <name evidence="11" type="ORF">INP51_03800</name>
</gene>
<evidence type="ECO:0000256" key="7">
    <source>
        <dbReference type="ARBA" id="ARBA00022989"/>
    </source>
</evidence>
<feature type="domain" description="ABC transmembrane type-2" evidence="10">
    <location>
        <begin position="32"/>
        <end position="250"/>
    </location>
</feature>
<keyword evidence="8 9" id="KW-0472">Membrane</keyword>
<organism evidence="11 12">
    <name type="scientific">Blautia liquoris</name>
    <dbReference type="NCBI Taxonomy" id="2779518"/>
    <lineage>
        <taxon>Bacteria</taxon>
        <taxon>Bacillati</taxon>
        <taxon>Bacillota</taxon>
        <taxon>Clostridia</taxon>
        <taxon>Lachnospirales</taxon>
        <taxon>Lachnospiraceae</taxon>
        <taxon>Blautia</taxon>
    </lineage>
</organism>
<dbReference type="InterPro" id="IPR013525">
    <property type="entry name" value="ABC2_TM"/>
</dbReference>
<dbReference type="GO" id="GO:0043190">
    <property type="term" value="C:ATP-binding cassette (ABC) transporter complex"/>
    <property type="evidence" value="ECO:0007669"/>
    <property type="project" value="InterPro"/>
</dbReference>
<keyword evidence="4 9" id="KW-1003">Cell membrane</keyword>
<evidence type="ECO:0000313" key="12">
    <source>
        <dbReference type="Proteomes" id="UP000593601"/>
    </source>
</evidence>
<feature type="transmembrane region" description="Helical" evidence="9">
    <location>
        <begin position="171"/>
        <end position="189"/>
    </location>
</feature>
<feature type="transmembrane region" description="Helical" evidence="9">
    <location>
        <begin position="137"/>
        <end position="165"/>
    </location>
</feature>
<proteinExistence type="inferred from homology"/>
<evidence type="ECO:0000256" key="4">
    <source>
        <dbReference type="ARBA" id="ARBA00022475"/>
    </source>
</evidence>
<protein>
    <recommendedName>
        <fullName evidence="9">Transport permease protein</fullName>
    </recommendedName>
</protein>
<comment type="similarity">
    <text evidence="2 9">Belongs to the ABC-2 integral membrane protein family.</text>
</comment>
<sequence length="258" mass="29076">MSTYFNNFLKYKPLLSELTMRDIKTRYRRSVLGVFWSLLNPLCQMIVLSVVFSSLFRNDIENFPLYILSGQVIFNFFTESTSTAMSSIIGSSSLIKKAYIPKYLFVLSRILSSGVNVLASFAALIVVMLATHQEFHITIILAIIPIIFVVVFSSGVGLILASYAVKFRDIIHLYGVFITALMYMTPIIYPMSMLPETVKKIVMLNPLTNMVIMFRNLALDGILPSMASILLALAECIIVVVVGLYVFYKKQDSFILNL</sequence>
<dbReference type="KEGG" id="bliq:INP51_03800"/>
<keyword evidence="5" id="KW-0997">Cell inner membrane</keyword>
<name>A0A7M2RIC5_9FIRM</name>
<evidence type="ECO:0000256" key="5">
    <source>
        <dbReference type="ARBA" id="ARBA00022519"/>
    </source>
</evidence>
<evidence type="ECO:0000256" key="6">
    <source>
        <dbReference type="ARBA" id="ARBA00022692"/>
    </source>
</evidence>
<dbReference type="InterPro" id="IPR047817">
    <property type="entry name" value="ABC2_TM_bact-type"/>
</dbReference>
<evidence type="ECO:0000313" key="11">
    <source>
        <dbReference type="EMBL" id="QOV20086.1"/>
    </source>
</evidence>
<comment type="subcellular location">
    <subcellularLocation>
        <location evidence="1">Cell inner membrane</location>
        <topology evidence="1">Multi-pass membrane protein</topology>
    </subcellularLocation>
    <subcellularLocation>
        <location evidence="9">Cell membrane</location>
        <topology evidence="9">Multi-pass membrane protein</topology>
    </subcellularLocation>
</comment>
<dbReference type="RefSeq" id="WP_193736406.1">
    <property type="nucleotide sequence ID" value="NZ_CP063304.1"/>
</dbReference>
<comment type="caution">
    <text evidence="9">Lacks conserved residue(s) required for the propagation of feature annotation.</text>
</comment>
<feature type="transmembrane region" description="Helical" evidence="9">
    <location>
        <begin position="110"/>
        <end position="130"/>
    </location>
</feature>
<dbReference type="AlphaFoldDB" id="A0A7M2RIC5"/>
<keyword evidence="3 9" id="KW-0813">Transport</keyword>
<dbReference type="PANTHER" id="PTHR30413:SF8">
    <property type="entry name" value="TRANSPORT PERMEASE PROTEIN"/>
    <property type="match status" value="1"/>
</dbReference>
<dbReference type="PANTHER" id="PTHR30413">
    <property type="entry name" value="INNER MEMBRANE TRANSPORT PERMEASE"/>
    <property type="match status" value="1"/>
</dbReference>
<dbReference type="Proteomes" id="UP000593601">
    <property type="component" value="Chromosome"/>
</dbReference>
<keyword evidence="7 9" id="KW-1133">Transmembrane helix</keyword>
<evidence type="ECO:0000256" key="9">
    <source>
        <dbReference type="RuleBase" id="RU361157"/>
    </source>
</evidence>
<dbReference type="PROSITE" id="PS51012">
    <property type="entry name" value="ABC_TM2"/>
    <property type="match status" value="1"/>
</dbReference>
<reference evidence="11 12" key="1">
    <citation type="submission" date="2020-10" db="EMBL/GenBank/DDBJ databases">
        <title>Blautia liquoris sp.nov., isolated from the mud in a fermentation cellar used for the production of Chinese strong-flavoured liquor.</title>
        <authorList>
            <person name="Lu L."/>
        </authorList>
    </citation>
    <scope>NUCLEOTIDE SEQUENCE [LARGE SCALE GENOMIC DNA]</scope>
    <source>
        <strain evidence="11 12">LZLJ-3</strain>
    </source>
</reference>
<dbReference type="InterPro" id="IPR000412">
    <property type="entry name" value="ABC_2_transport"/>
</dbReference>
<dbReference type="PRINTS" id="PR00164">
    <property type="entry name" value="ABC2TRNSPORT"/>
</dbReference>
<dbReference type="GO" id="GO:0140359">
    <property type="term" value="F:ABC-type transporter activity"/>
    <property type="evidence" value="ECO:0007669"/>
    <property type="project" value="InterPro"/>
</dbReference>
<dbReference type="EMBL" id="CP063304">
    <property type="protein sequence ID" value="QOV20086.1"/>
    <property type="molecule type" value="Genomic_DNA"/>
</dbReference>
<dbReference type="Pfam" id="PF01061">
    <property type="entry name" value="ABC2_membrane"/>
    <property type="match status" value="1"/>
</dbReference>
<dbReference type="PIRSF" id="PIRSF006648">
    <property type="entry name" value="DrrB"/>
    <property type="match status" value="1"/>
</dbReference>
<dbReference type="GO" id="GO:0015920">
    <property type="term" value="P:lipopolysaccharide transport"/>
    <property type="evidence" value="ECO:0007669"/>
    <property type="project" value="TreeGrafter"/>
</dbReference>
<keyword evidence="12" id="KW-1185">Reference proteome</keyword>
<accession>A0A7M2RIC5</accession>